<dbReference type="SUPFAM" id="SSF55874">
    <property type="entry name" value="ATPase domain of HSP90 chaperone/DNA topoisomerase II/histidine kinase"/>
    <property type="match status" value="1"/>
</dbReference>
<dbReference type="InterPro" id="IPR036097">
    <property type="entry name" value="HisK_dim/P_sf"/>
</dbReference>
<keyword evidence="5 8" id="KW-0812">Transmembrane</keyword>
<dbReference type="GO" id="GO:0005886">
    <property type="term" value="C:plasma membrane"/>
    <property type="evidence" value="ECO:0007669"/>
    <property type="project" value="TreeGrafter"/>
</dbReference>
<dbReference type="InterPro" id="IPR005467">
    <property type="entry name" value="His_kinase_dom"/>
</dbReference>
<dbReference type="CDD" id="cd00082">
    <property type="entry name" value="HisKA"/>
    <property type="match status" value="1"/>
</dbReference>
<dbReference type="InterPro" id="IPR050428">
    <property type="entry name" value="TCS_sensor_his_kinase"/>
</dbReference>
<feature type="transmembrane region" description="Helical" evidence="8">
    <location>
        <begin position="147"/>
        <end position="167"/>
    </location>
</feature>
<evidence type="ECO:0000256" key="2">
    <source>
        <dbReference type="ARBA" id="ARBA00012438"/>
    </source>
</evidence>
<evidence type="ECO:0000313" key="11">
    <source>
        <dbReference type="Proteomes" id="UP000298616"/>
    </source>
</evidence>
<dbReference type="Pfam" id="PF02518">
    <property type="entry name" value="HATPase_c"/>
    <property type="match status" value="1"/>
</dbReference>
<dbReference type="SMART" id="SM00387">
    <property type="entry name" value="HATPase_c"/>
    <property type="match status" value="1"/>
</dbReference>
<dbReference type="PROSITE" id="PS50109">
    <property type="entry name" value="HIS_KIN"/>
    <property type="match status" value="1"/>
</dbReference>
<evidence type="ECO:0000256" key="3">
    <source>
        <dbReference type="ARBA" id="ARBA00022553"/>
    </source>
</evidence>
<evidence type="ECO:0000256" key="1">
    <source>
        <dbReference type="ARBA" id="ARBA00000085"/>
    </source>
</evidence>
<evidence type="ECO:0000256" key="6">
    <source>
        <dbReference type="ARBA" id="ARBA00022777"/>
    </source>
</evidence>
<dbReference type="EMBL" id="CP028923">
    <property type="protein sequence ID" value="QCK16346.1"/>
    <property type="molecule type" value="Genomic_DNA"/>
</dbReference>
<reference evidence="10 11" key="1">
    <citation type="submission" date="2018-04" db="EMBL/GenBank/DDBJ databases">
        <title>Complete genome uncultured novel isolate.</title>
        <authorList>
            <person name="Merlino G."/>
        </authorList>
    </citation>
    <scope>NUCLEOTIDE SEQUENCE [LARGE SCALE GENOMIC DNA]</scope>
    <source>
        <strain evidence="11">R1DC9</strain>
    </source>
</reference>
<evidence type="ECO:0000256" key="4">
    <source>
        <dbReference type="ARBA" id="ARBA00022679"/>
    </source>
</evidence>
<evidence type="ECO:0000256" key="8">
    <source>
        <dbReference type="SAM" id="Phobius"/>
    </source>
</evidence>
<dbReference type="SMART" id="SM00388">
    <property type="entry name" value="HisKA"/>
    <property type="match status" value="1"/>
</dbReference>
<accession>A0A4D7JW10</accession>
<keyword evidence="6" id="KW-0418">Kinase</keyword>
<proteinExistence type="predicted"/>
<keyword evidence="11" id="KW-1185">Reference proteome</keyword>
<protein>
    <recommendedName>
        <fullName evidence="2">histidine kinase</fullName>
        <ecNumber evidence="2">2.7.13.3</ecNumber>
    </recommendedName>
</protein>
<name>A0A4D7JW10_9BACT</name>
<dbReference type="Gene3D" id="1.10.287.130">
    <property type="match status" value="1"/>
</dbReference>
<evidence type="ECO:0000313" key="10">
    <source>
        <dbReference type="EMBL" id="QCK16346.1"/>
    </source>
</evidence>
<dbReference type="Pfam" id="PF00512">
    <property type="entry name" value="HisKA"/>
    <property type="match status" value="1"/>
</dbReference>
<dbReference type="PANTHER" id="PTHR45436">
    <property type="entry name" value="SENSOR HISTIDINE KINASE YKOH"/>
    <property type="match status" value="1"/>
</dbReference>
<dbReference type="GO" id="GO:0000155">
    <property type="term" value="F:phosphorelay sensor kinase activity"/>
    <property type="evidence" value="ECO:0007669"/>
    <property type="project" value="InterPro"/>
</dbReference>
<dbReference type="Gene3D" id="3.30.565.10">
    <property type="entry name" value="Histidine kinase-like ATPase, C-terminal domain"/>
    <property type="match status" value="1"/>
</dbReference>
<evidence type="ECO:0000256" key="5">
    <source>
        <dbReference type="ARBA" id="ARBA00022692"/>
    </source>
</evidence>
<dbReference type="KEGG" id="fpf:DCC35_17195"/>
<keyword evidence="3" id="KW-0597">Phosphoprotein</keyword>
<dbReference type="AlphaFoldDB" id="A0A4D7JW10"/>
<dbReference type="SUPFAM" id="SSF47384">
    <property type="entry name" value="Homodimeric domain of signal transducing histidine kinase"/>
    <property type="match status" value="1"/>
</dbReference>
<sequence length="431" mass="49632">MGLDIDLVDMRLIIKLTLIYLFITICAFLIGGVIVYNAMESEIDIEQKRFLKERFDNAKERIERYRPTEPFVIPKYGVYPIDTLIKEESISFSDTLVMHSQLQRLEPHLKLTAYYGFDTLAYKVILYDVIIESDDIEDGVRSSMIKVFALLSILTIVVSVISSNILLRPFYNTLKELQNFSLKKGDTLNLPQTQTKELRELNAELFIMSEKIIRDYNSLKEFSENASHELQTPVAIARGKLDILLERHGENMSEEQNTLILSAQNALKSISKLSRSLGLLMRIDNKEYDKSAEIDLKKELINKIKQFKELYELKKIEVKTSNIEECQINADPSLIEILLMNLFQNSLKHNIRNGFVKISLDKCLLIIENSGKEVEGDPEILFERFKKGDLSAESPGLGLSIVKKIGDYYGFDIKYKFDKENFIHTISVNLM</sequence>
<dbReference type="InterPro" id="IPR003661">
    <property type="entry name" value="HisK_dim/P_dom"/>
</dbReference>
<dbReference type="InterPro" id="IPR036890">
    <property type="entry name" value="HATPase_C_sf"/>
</dbReference>
<gene>
    <name evidence="10" type="ORF">DCC35_17195</name>
</gene>
<dbReference type="Proteomes" id="UP000298616">
    <property type="component" value="Chromosome"/>
</dbReference>
<keyword evidence="4" id="KW-0808">Transferase</keyword>
<dbReference type="InterPro" id="IPR003594">
    <property type="entry name" value="HATPase_dom"/>
</dbReference>
<feature type="domain" description="Histidine kinase" evidence="9">
    <location>
        <begin position="225"/>
        <end position="431"/>
    </location>
</feature>
<keyword evidence="8" id="KW-0472">Membrane</keyword>
<evidence type="ECO:0000256" key="7">
    <source>
        <dbReference type="ARBA" id="ARBA00022989"/>
    </source>
</evidence>
<dbReference type="EC" id="2.7.13.3" evidence="2"/>
<feature type="transmembrane region" description="Helical" evidence="8">
    <location>
        <begin position="12"/>
        <end position="39"/>
    </location>
</feature>
<comment type="catalytic activity">
    <reaction evidence="1">
        <text>ATP + protein L-histidine = ADP + protein N-phospho-L-histidine.</text>
        <dbReference type="EC" id="2.7.13.3"/>
    </reaction>
</comment>
<dbReference type="PANTHER" id="PTHR45436:SF5">
    <property type="entry name" value="SENSOR HISTIDINE KINASE TRCS"/>
    <property type="match status" value="1"/>
</dbReference>
<organism evidence="10 11">
    <name type="scientific">Mangrovivirga cuniculi</name>
    <dbReference type="NCBI Taxonomy" id="2715131"/>
    <lineage>
        <taxon>Bacteria</taxon>
        <taxon>Pseudomonadati</taxon>
        <taxon>Bacteroidota</taxon>
        <taxon>Cytophagia</taxon>
        <taxon>Cytophagales</taxon>
        <taxon>Mangrovivirgaceae</taxon>
        <taxon>Mangrovivirga</taxon>
    </lineage>
</organism>
<evidence type="ECO:0000259" key="9">
    <source>
        <dbReference type="PROSITE" id="PS50109"/>
    </source>
</evidence>
<keyword evidence="7 8" id="KW-1133">Transmembrane helix</keyword>